<name>A0A6A1WMP4_9ROSI</name>
<dbReference type="GO" id="GO:0007165">
    <property type="term" value="P:signal transduction"/>
    <property type="evidence" value="ECO:0007669"/>
    <property type="project" value="TreeGrafter"/>
</dbReference>
<dbReference type="PROSITE" id="PS00108">
    <property type="entry name" value="PROTEIN_KINASE_ST"/>
    <property type="match status" value="1"/>
</dbReference>
<keyword evidence="3 8" id="KW-0418">Kinase</keyword>
<evidence type="ECO:0000256" key="3">
    <source>
        <dbReference type="ARBA" id="ARBA00022777"/>
    </source>
</evidence>
<dbReference type="SUPFAM" id="SSF56112">
    <property type="entry name" value="Protein kinase-like (PK-like)"/>
    <property type="match status" value="1"/>
</dbReference>
<feature type="domain" description="Protein kinase" evidence="7">
    <location>
        <begin position="4"/>
        <end position="254"/>
    </location>
</feature>
<evidence type="ECO:0000259" key="7">
    <source>
        <dbReference type="PROSITE" id="PS50011"/>
    </source>
</evidence>
<evidence type="ECO:0000256" key="1">
    <source>
        <dbReference type="ARBA" id="ARBA00022679"/>
    </source>
</evidence>
<dbReference type="SMART" id="SM00220">
    <property type="entry name" value="S_TKc"/>
    <property type="match status" value="1"/>
</dbReference>
<feature type="binding site" evidence="5">
    <location>
        <position position="35"/>
    </location>
    <ligand>
        <name>ATP</name>
        <dbReference type="ChEBI" id="CHEBI:30616"/>
    </ligand>
</feature>
<proteinExistence type="inferred from homology"/>
<organism evidence="8 9">
    <name type="scientific">Morella rubra</name>
    <name type="common">Chinese bayberry</name>
    <dbReference type="NCBI Taxonomy" id="262757"/>
    <lineage>
        <taxon>Eukaryota</taxon>
        <taxon>Viridiplantae</taxon>
        <taxon>Streptophyta</taxon>
        <taxon>Embryophyta</taxon>
        <taxon>Tracheophyta</taxon>
        <taxon>Spermatophyta</taxon>
        <taxon>Magnoliopsida</taxon>
        <taxon>eudicotyledons</taxon>
        <taxon>Gunneridae</taxon>
        <taxon>Pentapetalae</taxon>
        <taxon>rosids</taxon>
        <taxon>fabids</taxon>
        <taxon>Fagales</taxon>
        <taxon>Myricaceae</taxon>
        <taxon>Morella</taxon>
    </lineage>
</organism>
<dbReference type="Proteomes" id="UP000516437">
    <property type="component" value="Chromosome 1"/>
</dbReference>
<dbReference type="AlphaFoldDB" id="A0A6A1WMP4"/>
<dbReference type="PROSITE" id="PS50011">
    <property type="entry name" value="PROTEIN_KINASE_DOM"/>
    <property type="match status" value="1"/>
</dbReference>
<keyword evidence="6" id="KW-0723">Serine/threonine-protein kinase</keyword>
<dbReference type="Pfam" id="PF00069">
    <property type="entry name" value="Pkinase"/>
    <property type="match status" value="1"/>
</dbReference>
<protein>
    <submittedName>
        <fullName evidence="8">Serine/threonine-protein kinase BCK1/SLK1/SSP31</fullName>
    </submittedName>
</protein>
<dbReference type="PANTHER" id="PTHR48011:SF51">
    <property type="entry name" value="PROTEIN KINASE SUPERFAMILY PROTEIN"/>
    <property type="match status" value="1"/>
</dbReference>
<comment type="caution">
    <text evidence="8">The sequence shown here is derived from an EMBL/GenBank/DDBJ whole genome shotgun (WGS) entry which is preliminary data.</text>
</comment>
<dbReference type="EMBL" id="RXIC02000019">
    <property type="protein sequence ID" value="KAB1226552.1"/>
    <property type="molecule type" value="Genomic_DNA"/>
</dbReference>
<keyword evidence="1" id="KW-0808">Transferase</keyword>
<dbReference type="InterPro" id="IPR008271">
    <property type="entry name" value="Ser/Thr_kinase_AS"/>
</dbReference>
<keyword evidence="9" id="KW-1185">Reference proteome</keyword>
<dbReference type="InterPro" id="IPR000719">
    <property type="entry name" value="Prot_kinase_dom"/>
</dbReference>
<evidence type="ECO:0000256" key="4">
    <source>
        <dbReference type="ARBA" id="ARBA00022840"/>
    </source>
</evidence>
<evidence type="ECO:0000313" key="9">
    <source>
        <dbReference type="Proteomes" id="UP000516437"/>
    </source>
</evidence>
<reference evidence="8 9" key="1">
    <citation type="journal article" date="2019" name="Plant Biotechnol. J.">
        <title>The red bayberry genome and genetic basis of sex determination.</title>
        <authorList>
            <person name="Jia H.M."/>
            <person name="Jia H.J."/>
            <person name="Cai Q.L."/>
            <person name="Wang Y."/>
            <person name="Zhao H.B."/>
            <person name="Yang W.F."/>
            <person name="Wang G.Y."/>
            <person name="Li Y.H."/>
            <person name="Zhan D.L."/>
            <person name="Shen Y.T."/>
            <person name="Niu Q.F."/>
            <person name="Chang L."/>
            <person name="Qiu J."/>
            <person name="Zhao L."/>
            <person name="Xie H.B."/>
            <person name="Fu W.Y."/>
            <person name="Jin J."/>
            <person name="Li X.W."/>
            <person name="Jiao Y."/>
            <person name="Zhou C.C."/>
            <person name="Tu T."/>
            <person name="Chai C.Y."/>
            <person name="Gao J.L."/>
            <person name="Fan L.J."/>
            <person name="van de Weg E."/>
            <person name="Wang J.Y."/>
            <person name="Gao Z.S."/>
        </authorList>
    </citation>
    <scope>NUCLEOTIDE SEQUENCE [LARGE SCALE GENOMIC DNA]</scope>
    <source>
        <tissue evidence="8">Leaves</tissue>
    </source>
</reference>
<evidence type="ECO:0000256" key="2">
    <source>
        <dbReference type="ARBA" id="ARBA00022741"/>
    </source>
</evidence>
<accession>A0A6A1WMP4</accession>
<dbReference type="PROSITE" id="PS00107">
    <property type="entry name" value="PROTEIN_KINASE_ATP"/>
    <property type="match status" value="1"/>
</dbReference>
<sequence length="254" mass="28520">MASILKGRVLGKGSYGTVYLAESIDGTLIPPIAIKSCLLQKSVSLHLEERSLIRLHGCPGIVQCFGSYLSFENGAVFYNLLLEYAARGSLWDLIQNGPTLCERDVQRYTGMILRGLTSMHLSGMVHCDLKPSNILVFPGSQEGFKHDQLKIADFGLVKEVGFLNECEDHWKFRFRGTPNYMSPESVARGQIGPALDVWSLGCIVVEMLTGKPAWWPRCQDIETLMYRLARLKESPKDQRIYPRMGRTFSESALQ</sequence>
<comment type="similarity">
    <text evidence="6">Belongs to the protein kinase superfamily.</text>
</comment>
<dbReference type="OrthoDB" id="25592at2759"/>
<evidence type="ECO:0000256" key="5">
    <source>
        <dbReference type="PROSITE-ProRule" id="PRU10141"/>
    </source>
</evidence>
<gene>
    <name evidence="8" type="ORF">CJ030_MR1G001448</name>
</gene>
<keyword evidence="4 5" id="KW-0067">ATP-binding</keyword>
<dbReference type="InterPro" id="IPR052751">
    <property type="entry name" value="Plant_MAPKKK"/>
</dbReference>
<keyword evidence="2 5" id="KW-0547">Nucleotide-binding</keyword>
<dbReference type="InterPro" id="IPR017441">
    <property type="entry name" value="Protein_kinase_ATP_BS"/>
</dbReference>
<dbReference type="GO" id="GO:0004674">
    <property type="term" value="F:protein serine/threonine kinase activity"/>
    <property type="evidence" value="ECO:0007669"/>
    <property type="project" value="UniProtKB-KW"/>
</dbReference>
<dbReference type="InterPro" id="IPR011009">
    <property type="entry name" value="Kinase-like_dom_sf"/>
</dbReference>
<dbReference type="GO" id="GO:0005524">
    <property type="term" value="F:ATP binding"/>
    <property type="evidence" value="ECO:0007669"/>
    <property type="project" value="UniProtKB-UniRule"/>
</dbReference>
<evidence type="ECO:0000313" key="8">
    <source>
        <dbReference type="EMBL" id="KAB1226552.1"/>
    </source>
</evidence>
<dbReference type="Gene3D" id="1.10.510.10">
    <property type="entry name" value="Transferase(Phosphotransferase) domain 1"/>
    <property type="match status" value="1"/>
</dbReference>
<dbReference type="PANTHER" id="PTHR48011">
    <property type="entry name" value="CCR4-NOT TRANSCRIPTIONAL COMPLEX SUBUNIT CAF120-RELATED"/>
    <property type="match status" value="1"/>
</dbReference>
<evidence type="ECO:0000256" key="6">
    <source>
        <dbReference type="RuleBase" id="RU000304"/>
    </source>
</evidence>